<gene>
    <name evidence="4" type="ORF">GGQ96_000121</name>
</gene>
<protein>
    <recommendedName>
        <fullName evidence="3">Ice-binding protein C-terminal domain-containing protein</fullName>
    </recommendedName>
</protein>
<dbReference type="Proteomes" id="UP000574769">
    <property type="component" value="Unassembled WGS sequence"/>
</dbReference>
<keyword evidence="5" id="KW-1185">Reference proteome</keyword>
<evidence type="ECO:0000313" key="4">
    <source>
        <dbReference type="EMBL" id="MBB4616015.1"/>
    </source>
</evidence>
<dbReference type="RefSeq" id="WP_246359987.1">
    <property type="nucleotide sequence ID" value="NZ_JACHNY010000001.1"/>
</dbReference>
<feature type="signal peptide" evidence="2">
    <location>
        <begin position="1"/>
        <end position="22"/>
    </location>
</feature>
<keyword evidence="1" id="KW-0472">Membrane</keyword>
<organism evidence="4 5">
    <name type="scientific">Sphingomonas abaci</name>
    <dbReference type="NCBI Taxonomy" id="237611"/>
    <lineage>
        <taxon>Bacteria</taxon>
        <taxon>Pseudomonadati</taxon>
        <taxon>Pseudomonadota</taxon>
        <taxon>Alphaproteobacteria</taxon>
        <taxon>Sphingomonadales</taxon>
        <taxon>Sphingomonadaceae</taxon>
        <taxon>Sphingomonas</taxon>
    </lineage>
</organism>
<proteinExistence type="predicted"/>
<keyword evidence="2" id="KW-0732">Signal</keyword>
<feature type="transmembrane region" description="Helical" evidence="1">
    <location>
        <begin position="224"/>
        <end position="242"/>
    </location>
</feature>
<evidence type="ECO:0000259" key="3">
    <source>
        <dbReference type="Pfam" id="PF07589"/>
    </source>
</evidence>
<sequence>MKTIIATTAALGAFITAGSAQAADFVFNTTNAGMVTGSGNGNAFTYTGTDGSRSITMKATGWSRGFDGAFTAGEMASFGSDGLGIYQQGERRDGGYHQIDNINGWEFLVLQFSEAVALQSAKLNSFGIVDRAYTDNDAFIGWNASKLGLGTTLTGTDVAKLFDTRLGSFNSNSDAYKTALQTYALPLANASNVWIVGGSFNGPDDRNDFFKVAQLTVAAVPEPATWAMMLVGFAMVGAAARYRRRSTKIALA</sequence>
<accession>A0A7W7AFC4</accession>
<dbReference type="EMBL" id="JACHNY010000001">
    <property type="protein sequence ID" value="MBB4616015.1"/>
    <property type="molecule type" value="Genomic_DNA"/>
</dbReference>
<dbReference type="AlphaFoldDB" id="A0A7W7AFC4"/>
<dbReference type="Pfam" id="PF07589">
    <property type="entry name" value="PEP-CTERM"/>
    <property type="match status" value="1"/>
</dbReference>
<feature type="chain" id="PRO_5030573848" description="Ice-binding protein C-terminal domain-containing protein" evidence="2">
    <location>
        <begin position="23"/>
        <end position="252"/>
    </location>
</feature>
<evidence type="ECO:0000256" key="2">
    <source>
        <dbReference type="SAM" id="SignalP"/>
    </source>
</evidence>
<feature type="domain" description="Ice-binding protein C-terminal" evidence="3">
    <location>
        <begin position="219"/>
        <end position="244"/>
    </location>
</feature>
<reference evidence="4 5" key="1">
    <citation type="submission" date="2020-08" db="EMBL/GenBank/DDBJ databases">
        <title>Genomic Encyclopedia of Type Strains, Phase IV (KMG-IV): sequencing the most valuable type-strain genomes for metagenomic binning, comparative biology and taxonomic classification.</title>
        <authorList>
            <person name="Goeker M."/>
        </authorList>
    </citation>
    <scope>NUCLEOTIDE SEQUENCE [LARGE SCALE GENOMIC DNA]</scope>
    <source>
        <strain evidence="4 5">DSM 15867</strain>
    </source>
</reference>
<dbReference type="NCBIfam" id="TIGR02595">
    <property type="entry name" value="PEP_CTERM"/>
    <property type="match status" value="1"/>
</dbReference>
<evidence type="ECO:0000256" key="1">
    <source>
        <dbReference type="SAM" id="Phobius"/>
    </source>
</evidence>
<dbReference type="InterPro" id="IPR013424">
    <property type="entry name" value="Ice-binding_C"/>
</dbReference>
<name>A0A7W7AFC4_9SPHN</name>
<keyword evidence="1" id="KW-0812">Transmembrane</keyword>
<comment type="caution">
    <text evidence="4">The sequence shown here is derived from an EMBL/GenBank/DDBJ whole genome shotgun (WGS) entry which is preliminary data.</text>
</comment>
<evidence type="ECO:0000313" key="5">
    <source>
        <dbReference type="Proteomes" id="UP000574769"/>
    </source>
</evidence>
<dbReference type="NCBIfam" id="NF035944">
    <property type="entry name" value="PEPxxWA-CTERM"/>
    <property type="match status" value="1"/>
</dbReference>
<keyword evidence="1" id="KW-1133">Transmembrane helix</keyword>